<dbReference type="GeneID" id="41981687"/>
<feature type="compositionally biased region" description="Basic and acidic residues" evidence="1">
    <location>
        <begin position="64"/>
        <end position="74"/>
    </location>
</feature>
<feature type="region of interest" description="Disordered" evidence="1">
    <location>
        <begin position="102"/>
        <end position="149"/>
    </location>
</feature>
<dbReference type="EMBL" id="QGMH01000017">
    <property type="protein sequence ID" value="TVY29480.1"/>
    <property type="molecule type" value="Genomic_DNA"/>
</dbReference>
<dbReference type="RefSeq" id="XP_031008267.1">
    <property type="nucleotide sequence ID" value="XM_031146471.1"/>
</dbReference>
<protein>
    <submittedName>
        <fullName evidence="2">Uncharacterized protein</fullName>
    </submittedName>
</protein>
<organism evidence="2 3">
    <name type="scientific">Lachnellula hyalina</name>
    <dbReference type="NCBI Taxonomy" id="1316788"/>
    <lineage>
        <taxon>Eukaryota</taxon>
        <taxon>Fungi</taxon>
        <taxon>Dikarya</taxon>
        <taxon>Ascomycota</taxon>
        <taxon>Pezizomycotina</taxon>
        <taxon>Leotiomycetes</taxon>
        <taxon>Helotiales</taxon>
        <taxon>Lachnaceae</taxon>
        <taxon>Lachnellula</taxon>
    </lineage>
</organism>
<feature type="region of interest" description="Disordered" evidence="1">
    <location>
        <begin position="290"/>
        <end position="316"/>
    </location>
</feature>
<feature type="region of interest" description="Disordered" evidence="1">
    <location>
        <begin position="207"/>
        <end position="268"/>
    </location>
</feature>
<feature type="compositionally biased region" description="Polar residues" evidence="1">
    <location>
        <begin position="255"/>
        <end position="267"/>
    </location>
</feature>
<dbReference type="Proteomes" id="UP000431533">
    <property type="component" value="Unassembled WGS sequence"/>
</dbReference>
<feature type="compositionally biased region" description="Basic and acidic residues" evidence="1">
    <location>
        <begin position="1058"/>
        <end position="1084"/>
    </location>
</feature>
<evidence type="ECO:0000313" key="2">
    <source>
        <dbReference type="EMBL" id="TVY29480.1"/>
    </source>
</evidence>
<comment type="caution">
    <text evidence="2">The sequence shown here is derived from an EMBL/GenBank/DDBJ whole genome shotgun (WGS) entry which is preliminary data.</text>
</comment>
<name>A0A8H8R9W8_9HELO</name>
<feature type="compositionally biased region" description="Basic and acidic residues" evidence="1">
    <location>
        <begin position="290"/>
        <end position="311"/>
    </location>
</feature>
<evidence type="ECO:0000256" key="1">
    <source>
        <dbReference type="SAM" id="MobiDB-lite"/>
    </source>
</evidence>
<feature type="compositionally biased region" description="Basic and acidic residues" evidence="1">
    <location>
        <begin position="207"/>
        <end position="223"/>
    </location>
</feature>
<keyword evidence="3" id="KW-1185">Reference proteome</keyword>
<feature type="region of interest" description="Disordered" evidence="1">
    <location>
        <begin position="62"/>
        <end position="84"/>
    </location>
</feature>
<accession>A0A8H8R9W8</accession>
<evidence type="ECO:0000313" key="3">
    <source>
        <dbReference type="Proteomes" id="UP000431533"/>
    </source>
</evidence>
<proteinExistence type="predicted"/>
<gene>
    <name evidence="2" type="ORF">LHYA1_G001489</name>
</gene>
<feature type="region of interest" description="Disordered" evidence="1">
    <location>
        <begin position="1047"/>
        <end position="1084"/>
    </location>
</feature>
<feature type="region of interest" description="Disordered" evidence="1">
    <location>
        <begin position="939"/>
        <end position="958"/>
    </location>
</feature>
<dbReference type="AlphaFoldDB" id="A0A8H8R9W8"/>
<sequence>MSTDVQPPTPPPHINHVQHHLPRRLSLRSLSHSLSRASLNTESPQPAHRRSTSLQNLVSRILPTRREEKGHTLRPDLQNEDTNHSQDLAVDFIPGLKLTHPSEKIKHGHSTLTTKVGVSSRSSRNRWGHSSRGDNAETVQSNGHGRLSKTFGPQLKVIEKEKPKMAPRAERMVMNSQAYSLKRSSQDPAEAESHAIIVVEPKESKPTVEKEVSKSQQMFEEKKARRREQRRALQESGDFLGVQGANPRTGYWDSSDATSSTELSQTTDDMKNKLEVRATENVDMKEQFAKSKAAEAQHYTEMERAESDRDLRKKQKAERKELEYNLNQKRVPRWKAAENEWSSIAEPALSPIEQSLAGSPMRETAPEGQILPVLTGKIASHHVPQTPTKPRDYFVGLPTSFSPFVCERSSSKPAESAYKMSPETTIPRKPVGSYNSRQQGNKSDDTVLHLNIKKQKPAEQTSSQKEDSFKVLPDITKYPEANNMLHDTYHIKKPHPSETSKMVMAPVGKTGCLDNHTLSQKEDPFKVLPDITKYPEANNELHDTYHIKKPHPSETSKMVTALAGETGCLDKQTSGQELDSFLDQLESESGPRVENKSTATSCQSVSTKQVEIRQPLVQNQQASIQEKRILPLNLPPVYFKDPVAARTPQNSHPLSHPHPAVWAPPKILDTEPDIFLSSNTSTTTTIGCFQNHPIPCQFYGEGETVKDLMRPSPLRRKLSNIPLRTMYHLGTNNVQSNTLGNGSPTTPVDTVISSEHKLDQTKQRTLKLCHLTSLEGERVEMKNTPTSIYTSLLSPTKQRAPGARNAARERIAAARGTPLATPRSASVQEQNAAMARNAARERVAAARATPLATPLATRGCLCKRNQDEEVTLNASREQITAQALPPATPRSASQKKRNAIVAREAARARNVAQALPPATPRSASQKSLGAIVAQEAAQVQNAAPDTPTATPRSRSIQKQNAIVARNAVRERNAARASANGGLQKQTPSVARSAARTTTEYQSMRHELAVKKGQSSMEEGEMSCPRLRPKAENSRDIIKDLEAVLRGLGDTGSPSNSNEDDRLVVWHPTPSEEKAGRKQADAKEMRDVNKEAEEILQEIGDTGSPSNNEDDQLVVWHPTRSKETAGRKQANAEEIRRQGLVLIWKILVLLFHATWWFGTWITGN</sequence>
<dbReference type="OrthoDB" id="3439820at2759"/>
<feature type="compositionally biased region" description="Polar residues" evidence="1">
    <location>
        <begin position="947"/>
        <end position="958"/>
    </location>
</feature>
<feature type="compositionally biased region" description="Polar residues" evidence="1">
    <location>
        <begin position="110"/>
        <end position="122"/>
    </location>
</feature>
<feature type="region of interest" description="Disordered" evidence="1">
    <location>
        <begin position="412"/>
        <end position="446"/>
    </location>
</feature>
<reference evidence="2 3" key="1">
    <citation type="submission" date="2018-05" db="EMBL/GenBank/DDBJ databases">
        <title>Genome sequencing and assembly of the regulated plant pathogen Lachnellula willkommii and related sister species for the development of diagnostic species identification markers.</title>
        <authorList>
            <person name="Giroux E."/>
            <person name="Bilodeau G."/>
        </authorList>
    </citation>
    <scope>NUCLEOTIDE SEQUENCE [LARGE SCALE GENOMIC DNA]</scope>
    <source>
        <strain evidence="2 3">CBS 185.66</strain>
    </source>
</reference>